<dbReference type="SUPFAM" id="SSF56300">
    <property type="entry name" value="Metallo-dependent phosphatases"/>
    <property type="match status" value="1"/>
</dbReference>
<protein>
    <recommendedName>
        <fullName evidence="3">Calcineurin-like phosphoesterase domain-containing protein</fullName>
    </recommendedName>
</protein>
<sequence length="238" mass="26649">VANRDLAFIGDVHLDHGDGHLEPFLAFLDRLADTCGTIVFIGDLFNVWLGDRAVERAHHTAVVERCAALRRRGVVVRYIEGNRDYRIGGVYGGIAFDDVTTGALTESCGGVRVWAVHGDLVNVSDRQYRAWRRFSRLGIAWTVFRAIPRCCRASLAESVEVRMRATNLDYKKEFPETLVRAHGATRLAAGFDAVVLGHFHVERELVEGAGRIFVLPDWRESHRWLRFAADGSIGFETA</sequence>
<accession>A0A381XHN4</accession>
<organism evidence="2">
    <name type="scientific">marine metagenome</name>
    <dbReference type="NCBI Taxonomy" id="408172"/>
    <lineage>
        <taxon>unclassified sequences</taxon>
        <taxon>metagenomes</taxon>
        <taxon>ecological metagenomes</taxon>
    </lineage>
</organism>
<reference evidence="2" key="1">
    <citation type="submission" date="2018-05" db="EMBL/GenBank/DDBJ databases">
        <authorList>
            <person name="Lanie J.A."/>
            <person name="Ng W.-L."/>
            <person name="Kazmierczak K.M."/>
            <person name="Andrzejewski T.M."/>
            <person name="Davidsen T.M."/>
            <person name="Wayne K.J."/>
            <person name="Tettelin H."/>
            <person name="Glass J.I."/>
            <person name="Rusch D."/>
            <person name="Podicherti R."/>
            <person name="Tsui H.-C.T."/>
            <person name="Winkler M.E."/>
        </authorList>
    </citation>
    <scope>NUCLEOTIDE SEQUENCE</scope>
</reference>
<feature type="non-terminal residue" evidence="2">
    <location>
        <position position="1"/>
    </location>
</feature>
<dbReference type="GO" id="GO:0009245">
    <property type="term" value="P:lipid A biosynthetic process"/>
    <property type="evidence" value="ECO:0007669"/>
    <property type="project" value="TreeGrafter"/>
</dbReference>
<dbReference type="Gene3D" id="3.60.21.10">
    <property type="match status" value="1"/>
</dbReference>
<dbReference type="GO" id="GO:0016020">
    <property type="term" value="C:membrane"/>
    <property type="evidence" value="ECO:0007669"/>
    <property type="project" value="GOC"/>
</dbReference>
<dbReference type="PANTHER" id="PTHR34990:SF1">
    <property type="entry name" value="UDP-2,3-DIACYLGLUCOSAMINE HYDROLASE"/>
    <property type="match status" value="1"/>
</dbReference>
<dbReference type="InterPro" id="IPR029052">
    <property type="entry name" value="Metallo-depent_PP-like"/>
</dbReference>
<dbReference type="GO" id="GO:0008758">
    <property type="term" value="F:UDP-2,3-diacylglucosamine hydrolase activity"/>
    <property type="evidence" value="ECO:0007669"/>
    <property type="project" value="TreeGrafter"/>
</dbReference>
<gene>
    <name evidence="2" type="ORF">METZ01_LOCUS116531</name>
</gene>
<dbReference type="PANTHER" id="PTHR34990">
    <property type="entry name" value="UDP-2,3-DIACYLGLUCOSAMINE HYDROLASE-RELATED"/>
    <property type="match status" value="1"/>
</dbReference>
<name>A0A381XHN4_9ZZZZ</name>
<evidence type="ECO:0000313" key="2">
    <source>
        <dbReference type="EMBL" id="SVA63677.1"/>
    </source>
</evidence>
<proteinExistence type="predicted"/>
<dbReference type="InterPro" id="IPR043461">
    <property type="entry name" value="LpxH-like"/>
</dbReference>
<dbReference type="EMBL" id="UINC01015047">
    <property type="protein sequence ID" value="SVA63677.1"/>
    <property type="molecule type" value="Genomic_DNA"/>
</dbReference>
<evidence type="ECO:0000256" key="1">
    <source>
        <dbReference type="ARBA" id="ARBA00022801"/>
    </source>
</evidence>
<dbReference type="GO" id="GO:0046872">
    <property type="term" value="F:metal ion binding"/>
    <property type="evidence" value="ECO:0007669"/>
    <property type="project" value="UniProtKB-KW"/>
</dbReference>
<dbReference type="AlphaFoldDB" id="A0A381XHN4"/>
<evidence type="ECO:0008006" key="3">
    <source>
        <dbReference type="Google" id="ProtNLM"/>
    </source>
</evidence>
<keyword evidence="1" id="KW-0378">Hydrolase</keyword>